<sequence length="133" mass="14863">MATRAIDTNVLVRLLVHNHSVQAQRAGRLLEAFQLVVLPTVMLETEWVLLSRYGVERLRISALLRSVIKFEGFVVIDRVRVVKALEAFAAGMDFADALHVCFTGDGEVFVTFDRDLVRLATKYIHHAGAELAS</sequence>
<dbReference type="Gene3D" id="3.40.50.1010">
    <property type="entry name" value="5'-nuclease"/>
    <property type="match status" value="1"/>
</dbReference>
<proteinExistence type="predicted"/>
<protein>
    <submittedName>
        <fullName evidence="2">Type II toxin-antitoxin system VapC family toxin</fullName>
    </submittedName>
</protein>
<dbReference type="SUPFAM" id="SSF88723">
    <property type="entry name" value="PIN domain-like"/>
    <property type="match status" value="1"/>
</dbReference>
<dbReference type="Pfam" id="PF01850">
    <property type="entry name" value="PIN"/>
    <property type="match status" value="1"/>
</dbReference>
<evidence type="ECO:0000313" key="2">
    <source>
        <dbReference type="EMBL" id="WFR97202.1"/>
    </source>
</evidence>
<dbReference type="InterPro" id="IPR029060">
    <property type="entry name" value="PIN-like_dom_sf"/>
</dbReference>
<dbReference type="Proteomes" id="UP000249499">
    <property type="component" value="Chromosome"/>
</dbReference>
<gene>
    <name evidence="2" type="ORF">PR017_08920</name>
</gene>
<accession>A0AAF1KDE2</accession>
<dbReference type="PANTHER" id="PTHR39664">
    <property type="match status" value="1"/>
</dbReference>
<name>A0AAF1KDE2_9HYPH</name>
<dbReference type="KEGG" id="rtu:PR017_08920"/>
<dbReference type="CDD" id="cd18683">
    <property type="entry name" value="PIN_VapC-like"/>
    <property type="match status" value="1"/>
</dbReference>
<evidence type="ECO:0000259" key="1">
    <source>
        <dbReference type="Pfam" id="PF01850"/>
    </source>
</evidence>
<dbReference type="RefSeq" id="WP_111222903.1">
    <property type="nucleotide sequence ID" value="NZ_CP117255.1"/>
</dbReference>
<organism evidence="2 3">
    <name type="scientific">Rhizobium tumorigenes</name>
    <dbReference type="NCBI Taxonomy" id="2041385"/>
    <lineage>
        <taxon>Bacteria</taxon>
        <taxon>Pseudomonadati</taxon>
        <taxon>Pseudomonadota</taxon>
        <taxon>Alphaproteobacteria</taxon>
        <taxon>Hyphomicrobiales</taxon>
        <taxon>Rhizobiaceae</taxon>
        <taxon>Rhizobium/Agrobacterium group</taxon>
        <taxon>Rhizobium</taxon>
    </lineage>
</organism>
<reference evidence="3" key="2">
    <citation type="journal article" date="2023" name="MicrobiologyOpen">
        <title>Genomics of the tumorigenes clade of the family Rhizobiaceae and description of Rhizobium rhododendri sp. nov.</title>
        <authorList>
            <person name="Kuzmanovic N."/>
            <person name="diCenzo G.C."/>
            <person name="Bunk B."/>
            <person name="Sproeer C."/>
            <person name="Fruehling A."/>
            <person name="Neumann-Schaal M."/>
            <person name="Overmann J."/>
            <person name="Smalla K."/>
        </authorList>
    </citation>
    <scope>NUCLEOTIDE SEQUENCE [LARGE SCALE GENOMIC DNA]</scope>
    <source>
        <strain evidence="3">1078</strain>
    </source>
</reference>
<dbReference type="PANTHER" id="PTHR39664:SF2">
    <property type="entry name" value="NUCLEIC ACID-BINDING PROTEIN, CONTAINING PIN DOMAIN-RELATED"/>
    <property type="match status" value="1"/>
</dbReference>
<dbReference type="AlphaFoldDB" id="A0AAF1KDE2"/>
<dbReference type="EMBL" id="CP117255">
    <property type="protein sequence ID" value="WFR97202.1"/>
    <property type="molecule type" value="Genomic_DNA"/>
</dbReference>
<reference evidence="2 3" key="1">
    <citation type="journal article" date="2018" name="Sci. Rep.">
        <title>Rhizobium tumorigenes sp. nov., a novel plant tumorigenic bacterium isolated from cane gall tumors on thornless blackberry.</title>
        <authorList>
            <person name="Kuzmanovi N."/>
            <person name="Smalla K."/>
            <person name="Gronow S."/>
            <person name="PuBawska J."/>
        </authorList>
    </citation>
    <scope>NUCLEOTIDE SEQUENCE [LARGE SCALE GENOMIC DNA]</scope>
    <source>
        <strain evidence="2 3">1078</strain>
    </source>
</reference>
<dbReference type="InterPro" id="IPR002716">
    <property type="entry name" value="PIN_dom"/>
</dbReference>
<feature type="domain" description="PIN" evidence="1">
    <location>
        <begin position="6"/>
        <end position="120"/>
    </location>
</feature>
<evidence type="ECO:0000313" key="3">
    <source>
        <dbReference type="Proteomes" id="UP000249499"/>
    </source>
</evidence>
<keyword evidence="3" id="KW-1185">Reference proteome</keyword>